<dbReference type="GeneID" id="108623339"/>
<dbReference type="InterPro" id="IPR032675">
    <property type="entry name" value="LRR_dom_sf"/>
</dbReference>
<keyword evidence="2" id="KW-1185">Reference proteome</keyword>
<dbReference type="Gene3D" id="1.20.1280.50">
    <property type="match status" value="1"/>
</dbReference>
<dbReference type="AlphaFoldDB" id="A0AAJ7RZP7"/>
<dbReference type="SUPFAM" id="SSF52047">
    <property type="entry name" value="RNI-like"/>
    <property type="match status" value="1"/>
</dbReference>
<reference evidence="3" key="1">
    <citation type="submission" date="2025-08" db="UniProtKB">
        <authorList>
            <consortium name="RefSeq"/>
        </authorList>
    </citation>
    <scope>IDENTIFICATION</scope>
    <source>
        <tissue evidence="3">Whole body</tissue>
    </source>
</reference>
<dbReference type="SUPFAM" id="SSF81383">
    <property type="entry name" value="F-box domain"/>
    <property type="match status" value="1"/>
</dbReference>
<dbReference type="Pfam" id="PF12937">
    <property type="entry name" value="F-box-like"/>
    <property type="match status" value="1"/>
</dbReference>
<sequence length="522" mass="61988">MTFHFARSRVRSRYPFSHRIKNANVTRSRRNPGLRTLYVDLEDEETEEERQNRVYSCWDQTPDILLEEIFSYLTIRERYYASLVCRSWYRAFKLPRVWSTFTLGDNTLTRGKFNYHSGWQYVLDHMKTSTCLNKVGKNFRSLIFEPMLNFYNLYEFMNMISWYAERQGSDNTSVAGVGTYMRRLKYTFPCNMANRDDADNIRLFGTGGKLLEALKRLMRNFHNLRCLELIDLMLDSKEALHLMDDMCCNCTQTISKLVLINTTRYYCPLLHVGVFINLHELVISPQNLHDDVIDLLSYTKLEHLHIVQNRYSPKDTTVTLPRRRVWVKMRKNNPRIKVHFEIESHKPTDILLPIDLLEHDSVPCHSIVLDTPNTEIKSSTIMNHGMFFHSTLRVYAFKGLTRYFGPRQFSLRLDETLVQFCKLCPNLHTLMIRDKISTATILVIVSTAKNLRCLYVRRQSVLKKCDGDWARLLNWSPEQYKWIKEISRSYEKTEKEVSKILNYRWQMLTEREFRDQAVELHV</sequence>
<evidence type="ECO:0000259" key="1">
    <source>
        <dbReference type="PROSITE" id="PS50181"/>
    </source>
</evidence>
<organism evidence="2 3">
    <name type="scientific">Ceratina calcarata</name>
    <dbReference type="NCBI Taxonomy" id="156304"/>
    <lineage>
        <taxon>Eukaryota</taxon>
        <taxon>Metazoa</taxon>
        <taxon>Ecdysozoa</taxon>
        <taxon>Arthropoda</taxon>
        <taxon>Hexapoda</taxon>
        <taxon>Insecta</taxon>
        <taxon>Pterygota</taxon>
        <taxon>Neoptera</taxon>
        <taxon>Endopterygota</taxon>
        <taxon>Hymenoptera</taxon>
        <taxon>Apocrita</taxon>
        <taxon>Aculeata</taxon>
        <taxon>Apoidea</taxon>
        <taxon>Anthophila</taxon>
        <taxon>Apidae</taxon>
        <taxon>Ceratina</taxon>
        <taxon>Zadontomerus</taxon>
    </lineage>
</organism>
<dbReference type="RefSeq" id="XP_026667967.1">
    <property type="nucleotide sequence ID" value="XM_026812166.1"/>
</dbReference>
<gene>
    <name evidence="3" type="primary">LOC108623339</name>
</gene>
<dbReference type="Proteomes" id="UP000694925">
    <property type="component" value="Unplaced"/>
</dbReference>
<name>A0AAJ7RZP7_9HYME</name>
<dbReference type="PANTHER" id="PTHR20872:SF1">
    <property type="entry name" value="F-BOX DOMAIN-CONTAINING PROTEIN"/>
    <property type="match status" value="1"/>
</dbReference>
<dbReference type="PROSITE" id="PS50181">
    <property type="entry name" value="FBOX"/>
    <property type="match status" value="1"/>
</dbReference>
<accession>A0AAJ7RZP7</accession>
<evidence type="ECO:0000313" key="2">
    <source>
        <dbReference type="Proteomes" id="UP000694925"/>
    </source>
</evidence>
<evidence type="ECO:0000313" key="3">
    <source>
        <dbReference type="RefSeq" id="XP_026667967.1"/>
    </source>
</evidence>
<protein>
    <submittedName>
        <fullName evidence="3">Uncharacterized protein LOC108623339 isoform X1</fullName>
    </submittedName>
</protein>
<proteinExistence type="predicted"/>
<dbReference type="InterPro" id="IPR036047">
    <property type="entry name" value="F-box-like_dom_sf"/>
</dbReference>
<dbReference type="PANTHER" id="PTHR20872">
    <property type="match status" value="1"/>
</dbReference>
<feature type="domain" description="F-box" evidence="1">
    <location>
        <begin position="55"/>
        <end position="101"/>
    </location>
</feature>
<dbReference type="Gene3D" id="3.80.10.10">
    <property type="entry name" value="Ribonuclease Inhibitor"/>
    <property type="match status" value="1"/>
</dbReference>
<dbReference type="InterPro" id="IPR001810">
    <property type="entry name" value="F-box_dom"/>
</dbReference>